<organism evidence="8 9">
    <name type="scientific">Cloeon dipterum</name>
    <dbReference type="NCBI Taxonomy" id="197152"/>
    <lineage>
        <taxon>Eukaryota</taxon>
        <taxon>Metazoa</taxon>
        <taxon>Ecdysozoa</taxon>
        <taxon>Arthropoda</taxon>
        <taxon>Hexapoda</taxon>
        <taxon>Insecta</taxon>
        <taxon>Pterygota</taxon>
        <taxon>Palaeoptera</taxon>
        <taxon>Ephemeroptera</taxon>
        <taxon>Pisciforma</taxon>
        <taxon>Baetidae</taxon>
        <taxon>Cloeon</taxon>
    </lineage>
</organism>
<dbReference type="InterPro" id="IPR034393">
    <property type="entry name" value="TatSF1-like"/>
</dbReference>
<dbReference type="FunFam" id="3.30.70.330:FF:000105">
    <property type="entry name" value="HIV Tat-specific factor 1 homolog"/>
    <property type="match status" value="1"/>
</dbReference>
<feature type="compositionally biased region" description="Acidic residues" evidence="6">
    <location>
        <begin position="215"/>
        <end position="231"/>
    </location>
</feature>
<feature type="domain" description="RRM" evidence="7">
    <location>
        <begin position="100"/>
        <end position="155"/>
    </location>
</feature>
<comment type="similarity">
    <text evidence="1">Belongs to the HTATSF1 family.</text>
</comment>
<dbReference type="InterPro" id="IPR000504">
    <property type="entry name" value="RRM_dom"/>
</dbReference>
<dbReference type="EMBL" id="CADEPI010000084">
    <property type="protein sequence ID" value="CAB3373290.1"/>
    <property type="molecule type" value="Genomic_DNA"/>
</dbReference>
<feature type="region of interest" description="Disordered" evidence="6">
    <location>
        <begin position="187"/>
        <end position="231"/>
    </location>
</feature>
<dbReference type="PANTHER" id="PTHR15608">
    <property type="entry name" value="SPLICING FACTOR U2AF-ASSOCIATED PROTEIN 2"/>
    <property type="match status" value="1"/>
</dbReference>
<dbReference type="SUPFAM" id="SSF54928">
    <property type="entry name" value="RNA-binding domain, RBD"/>
    <property type="match status" value="1"/>
</dbReference>
<evidence type="ECO:0000313" key="8">
    <source>
        <dbReference type="EMBL" id="CAB3373290.1"/>
    </source>
</evidence>
<dbReference type="GO" id="GO:0003723">
    <property type="term" value="F:RNA binding"/>
    <property type="evidence" value="ECO:0007669"/>
    <property type="project" value="UniProtKB-KW"/>
</dbReference>
<evidence type="ECO:0000256" key="6">
    <source>
        <dbReference type="SAM" id="MobiDB-lite"/>
    </source>
</evidence>
<evidence type="ECO:0000256" key="5">
    <source>
        <dbReference type="ARBA" id="ARBA00023187"/>
    </source>
</evidence>
<protein>
    <recommendedName>
        <fullName evidence="7">RRM domain-containing protein</fullName>
    </recommendedName>
</protein>
<dbReference type="CDD" id="cd12282">
    <property type="entry name" value="RRM2_TatSF1_like"/>
    <property type="match status" value="1"/>
</dbReference>
<evidence type="ECO:0000256" key="3">
    <source>
        <dbReference type="ARBA" id="ARBA00022737"/>
    </source>
</evidence>
<evidence type="ECO:0000259" key="7">
    <source>
        <dbReference type="Pfam" id="PF00076"/>
    </source>
</evidence>
<dbReference type="GO" id="GO:0005686">
    <property type="term" value="C:U2 snRNP"/>
    <property type="evidence" value="ECO:0007669"/>
    <property type="project" value="TreeGrafter"/>
</dbReference>
<dbReference type="AlphaFoldDB" id="A0A8S1CTJ2"/>
<dbReference type="OrthoDB" id="10258585at2759"/>
<keyword evidence="2" id="KW-0507">mRNA processing</keyword>
<keyword evidence="5" id="KW-0508">mRNA splicing</keyword>
<dbReference type="InterPro" id="IPR035979">
    <property type="entry name" value="RBD_domain_sf"/>
</dbReference>
<dbReference type="PANTHER" id="PTHR15608:SF0">
    <property type="entry name" value="HIV TAT-SPECIFIC FACTOR 1"/>
    <property type="match status" value="1"/>
</dbReference>
<sequence>MVESVDLACKLLDGSDLRGHKVRVEPAKFQMKGSFNPGLKPKKRKKKDKEKLKKMQDKLLAWRPDKLRGERERHERVVVVKNLFEPSIFDKEVALILEYQEDLREECKKCGDVRKVIIYDRHPEGVAQIFFREAEEADQCVQLLNNRWFGQRKITAENWDGKSRYRVGETDAEVQQRLQNWDKFLESAEGERKQGESASEAVAEQPSMDKGTAADDSDADSGADTEGEEMA</sequence>
<dbReference type="InterPro" id="IPR012677">
    <property type="entry name" value="Nucleotide-bd_a/b_plait_sf"/>
</dbReference>
<comment type="caution">
    <text evidence="8">The sequence shown here is derived from an EMBL/GenBank/DDBJ whole genome shotgun (WGS) entry which is preliminary data.</text>
</comment>
<proteinExistence type="inferred from homology"/>
<accession>A0A8S1CTJ2</accession>
<dbReference type="GO" id="GO:0005684">
    <property type="term" value="C:U2-type spliceosomal complex"/>
    <property type="evidence" value="ECO:0007669"/>
    <property type="project" value="TreeGrafter"/>
</dbReference>
<evidence type="ECO:0000256" key="1">
    <source>
        <dbReference type="ARBA" id="ARBA00007747"/>
    </source>
</evidence>
<dbReference type="Proteomes" id="UP000494165">
    <property type="component" value="Unassembled WGS sequence"/>
</dbReference>
<dbReference type="Gene3D" id="3.30.70.330">
    <property type="match status" value="1"/>
</dbReference>
<keyword evidence="9" id="KW-1185">Reference proteome</keyword>
<reference evidence="8 9" key="1">
    <citation type="submission" date="2020-04" db="EMBL/GenBank/DDBJ databases">
        <authorList>
            <person name="Alioto T."/>
            <person name="Alioto T."/>
            <person name="Gomez Garrido J."/>
        </authorList>
    </citation>
    <scope>NUCLEOTIDE SEQUENCE [LARGE SCALE GENOMIC DNA]</scope>
</reference>
<evidence type="ECO:0000256" key="2">
    <source>
        <dbReference type="ARBA" id="ARBA00022664"/>
    </source>
</evidence>
<dbReference type="Pfam" id="PF00076">
    <property type="entry name" value="RRM_1"/>
    <property type="match status" value="1"/>
</dbReference>
<name>A0A8S1CTJ2_9INSE</name>
<evidence type="ECO:0000256" key="4">
    <source>
        <dbReference type="ARBA" id="ARBA00022884"/>
    </source>
</evidence>
<evidence type="ECO:0000313" key="9">
    <source>
        <dbReference type="Proteomes" id="UP000494165"/>
    </source>
</evidence>
<keyword evidence="3" id="KW-0677">Repeat</keyword>
<gene>
    <name evidence="8" type="ORF">CLODIP_2_CD13251</name>
</gene>
<dbReference type="GO" id="GO:0000398">
    <property type="term" value="P:mRNA splicing, via spliceosome"/>
    <property type="evidence" value="ECO:0007669"/>
    <property type="project" value="UniProtKB-ARBA"/>
</dbReference>
<keyword evidence="4" id="KW-0694">RNA-binding</keyword>